<dbReference type="AlphaFoldDB" id="A0A1F6W0Y6"/>
<evidence type="ECO:0000256" key="1">
    <source>
        <dbReference type="ARBA" id="ARBA00005791"/>
    </source>
</evidence>
<keyword evidence="5" id="KW-0676">Redox-active center</keyword>
<evidence type="ECO:0000256" key="3">
    <source>
        <dbReference type="ARBA" id="ARBA00023002"/>
    </source>
</evidence>
<dbReference type="PANTHER" id="PTHR13887">
    <property type="entry name" value="GLUTATHIONE S-TRANSFERASE KAPPA"/>
    <property type="match status" value="1"/>
</dbReference>
<reference evidence="8 9" key="1">
    <citation type="journal article" date="2016" name="Nat. Commun.">
        <title>Thousands of microbial genomes shed light on interconnected biogeochemical processes in an aquifer system.</title>
        <authorList>
            <person name="Anantharaman K."/>
            <person name="Brown C.T."/>
            <person name="Hug L.A."/>
            <person name="Sharon I."/>
            <person name="Castelle C.J."/>
            <person name="Probst A.J."/>
            <person name="Thomas B.C."/>
            <person name="Singh A."/>
            <person name="Wilkins M.J."/>
            <person name="Karaoz U."/>
            <person name="Brodie E.L."/>
            <person name="Williams K.H."/>
            <person name="Hubbard S.S."/>
            <person name="Banfield J.F."/>
        </authorList>
    </citation>
    <scope>NUCLEOTIDE SEQUENCE [LARGE SCALE GENOMIC DNA]</scope>
</reference>
<dbReference type="PROSITE" id="PS51352">
    <property type="entry name" value="THIOREDOXIN_2"/>
    <property type="match status" value="1"/>
</dbReference>
<accession>A0A1F6W0Y6</accession>
<keyword evidence="6" id="KW-1133">Transmembrane helix</keyword>
<name>A0A1F6W0Y6_9BACT</name>
<keyword evidence="6" id="KW-0472">Membrane</keyword>
<organism evidence="8 9">
    <name type="scientific">Candidatus Nomurabacteria bacterium RIFCSPHIGHO2_02_FULL_42_19</name>
    <dbReference type="NCBI Taxonomy" id="1801756"/>
    <lineage>
        <taxon>Bacteria</taxon>
        <taxon>Candidatus Nomuraibacteriota</taxon>
    </lineage>
</organism>
<dbReference type="Gene3D" id="3.40.30.10">
    <property type="entry name" value="Glutaredoxin"/>
    <property type="match status" value="1"/>
</dbReference>
<sequence>MEENMQENKDEIGDSVKQNNNQLQIAGAIVLTGLIVAGAILLKGGTPPPAAPQADNTGTTPVALEARPISKEDHITGNTNAKIVILEYSDLECPYCKVFHATMHRVIENNKNVAWVYRHYPIPQLHSKAPHEAEATECAWEQGGNDAFWKYTDRVFEVTTSNDRLDSSELPKIAEYVGLNVASFNTCLASGKYKAKVQADVDDGVTMGVNGTPSSFILVNGKVVGTIPGAQPYETVIQKLNAIK</sequence>
<keyword evidence="6" id="KW-0812">Transmembrane</keyword>
<feature type="domain" description="Thioredoxin" evidence="7">
    <location>
        <begin position="42"/>
        <end position="244"/>
    </location>
</feature>
<comment type="similarity">
    <text evidence="1">Belongs to the thioredoxin family. DsbA subfamily.</text>
</comment>
<keyword evidence="3" id="KW-0560">Oxidoreductase</keyword>
<evidence type="ECO:0000256" key="4">
    <source>
        <dbReference type="ARBA" id="ARBA00023157"/>
    </source>
</evidence>
<evidence type="ECO:0000256" key="2">
    <source>
        <dbReference type="ARBA" id="ARBA00022729"/>
    </source>
</evidence>
<dbReference type="Proteomes" id="UP000179275">
    <property type="component" value="Unassembled WGS sequence"/>
</dbReference>
<evidence type="ECO:0000256" key="6">
    <source>
        <dbReference type="SAM" id="Phobius"/>
    </source>
</evidence>
<dbReference type="STRING" id="1801756.A3C67_00615"/>
<keyword evidence="2" id="KW-0732">Signal</keyword>
<dbReference type="InterPro" id="IPR012336">
    <property type="entry name" value="Thioredoxin-like_fold"/>
</dbReference>
<evidence type="ECO:0000313" key="8">
    <source>
        <dbReference type="EMBL" id="OGI75578.1"/>
    </source>
</evidence>
<feature type="transmembrane region" description="Helical" evidence="6">
    <location>
        <begin position="23"/>
        <end position="42"/>
    </location>
</feature>
<dbReference type="InterPro" id="IPR036249">
    <property type="entry name" value="Thioredoxin-like_sf"/>
</dbReference>
<evidence type="ECO:0000256" key="5">
    <source>
        <dbReference type="ARBA" id="ARBA00023284"/>
    </source>
</evidence>
<comment type="caution">
    <text evidence="8">The sequence shown here is derived from an EMBL/GenBank/DDBJ whole genome shotgun (WGS) entry which is preliminary data.</text>
</comment>
<proteinExistence type="inferred from homology"/>
<dbReference type="Pfam" id="PF13462">
    <property type="entry name" value="Thioredoxin_4"/>
    <property type="match status" value="1"/>
</dbReference>
<keyword evidence="4" id="KW-1015">Disulfide bond</keyword>
<dbReference type="PANTHER" id="PTHR13887:SF14">
    <property type="entry name" value="DISULFIDE BOND FORMATION PROTEIN D"/>
    <property type="match status" value="1"/>
</dbReference>
<gene>
    <name evidence="8" type="ORF">A3C67_00615</name>
</gene>
<evidence type="ECO:0000259" key="7">
    <source>
        <dbReference type="PROSITE" id="PS51352"/>
    </source>
</evidence>
<protein>
    <recommendedName>
        <fullName evidence="7">Thioredoxin domain-containing protein</fullName>
    </recommendedName>
</protein>
<evidence type="ECO:0000313" key="9">
    <source>
        <dbReference type="Proteomes" id="UP000179275"/>
    </source>
</evidence>
<dbReference type="InterPro" id="IPR013766">
    <property type="entry name" value="Thioredoxin_domain"/>
</dbReference>
<dbReference type="SUPFAM" id="SSF52833">
    <property type="entry name" value="Thioredoxin-like"/>
    <property type="match status" value="1"/>
</dbReference>
<dbReference type="GO" id="GO:0016491">
    <property type="term" value="F:oxidoreductase activity"/>
    <property type="evidence" value="ECO:0007669"/>
    <property type="project" value="UniProtKB-KW"/>
</dbReference>
<dbReference type="EMBL" id="MFUG01000017">
    <property type="protein sequence ID" value="OGI75578.1"/>
    <property type="molecule type" value="Genomic_DNA"/>
</dbReference>